<comment type="caution">
    <text evidence="1">The sequence shown here is derived from an EMBL/GenBank/DDBJ whole genome shotgun (WGS) entry which is preliminary data.</text>
</comment>
<name>A0A1Q9E734_SYMMI</name>
<accession>A0A1Q9E734</accession>
<protein>
    <submittedName>
        <fullName evidence="1">Uncharacterized protein</fullName>
    </submittedName>
</protein>
<proteinExistence type="predicted"/>
<dbReference type="EMBL" id="LSRX01000242">
    <property type="protein sequence ID" value="OLQ03225.1"/>
    <property type="molecule type" value="Genomic_DNA"/>
</dbReference>
<organism evidence="1 2">
    <name type="scientific">Symbiodinium microadriaticum</name>
    <name type="common">Dinoflagellate</name>
    <name type="synonym">Zooxanthella microadriatica</name>
    <dbReference type="NCBI Taxonomy" id="2951"/>
    <lineage>
        <taxon>Eukaryota</taxon>
        <taxon>Sar</taxon>
        <taxon>Alveolata</taxon>
        <taxon>Dinophyceae</taxon>
        <taxon>Suessiales</taxon>
        <taxon>Symbiodiniaceae</taxon>
        <taxon>Symbiodinium</taxon>
    </lineage>
</organism>
<dbReference type="OrthoDB" id="414103at2759"/>
<dbReference type="AlphaFoldDB" id="A0A1Q9E734"/>
<sequence>MQVFWFQLRGTGGSTAGLGDLQDLRREPSVMVGHIFRILADPRVRRLKVDPKQKRSVNVSVPRQPGFEELAEPPHDAGFNDHHLAAWILAVGSPRFLVKGQAVVLPPLAEGEKQRQKLLNLEPQAVVRKELAALATRFGCKFVWHKKSMSFLRWLESRKGSILLVADWREAKPITEEISKQNKGHDLRMCVVAQTATILRRASFWARTQNGCAEVMVTPGFLRHKVEELIASRVQAVQAKRITEPAMSEITVTSGADEWLSLSSLLEAVQNPEQALGLEKLIRQTMWQLYED</sequence>
<gene>
    <name evidence="1" type="ORF">AK812_SmicGene13849</name>
</gene>
<evidence type="ECO:0000313" key="1">
    <source>
        <dbReference type="EMBL" id="OLQ03225.1"/>
    </source>
</evidence>
<keyword evidence="2" id="KW-1185">Reference proteome</keyword>
<reference evidence="1 2" key="1">
    <citation type="submission" date="2016-02" db="EMBL/GenBank/DDBJ databases">
        <title>Genome analysis of coral dinoflagellate symbionts highlights evolutionary adaptations to a symbiotic lifestyle.</title>
        <authorList>
            <person name="Aranda M."/>
            <person name="Li Y."/>
            <person name="Liew Y.J."/>
            <person name="Baumgarten S."/>
            <person name="Simakov O."/>
            <person name="Wilson M."/>
            <person name="Piel J."/>
            <person name="Ashoor H."/>
            <person name="Bougouffa S."/>
            <person name="Bajic V.B."/>
            <person name="Ryu T."/>
            <person name="Ravasi T."/>
            <person name="Bayer T."/>
            <person name="Micklem G."/>
            <person name="Kim H."/>
            <person name="Bhak J."/>
            <person name="Lajeunesse T.C."/>
            <person name="Voolstra C.R."/>
        </authorList>
    </citation>
    <scope>NUCLEOTIDE SEQUENCE [LARGE SCALE GENOMIC DNA]</scope>
    <source>
        <strain evidence="1 2">CCMP2467</strain>
    </source>
</reference>
<evidence type="ECO:0000313" key="2">
    <source>
        <dbReference type="Proteomes" id="UP000186817"/>
    </source>
</evidence>
<dbReference type="Proteomes" id="UP000186817">
    <property type="component" value="Unassembled WGS sequence"/>
</dbReference>